<evidence type="ECO:0000313" key="6">
    <source>
        <dbReference type="Proteomes" id="UP000053097"/>
    </source>
</evidence>
<dbReference type="Pfam" id="PF00076">
    <property type="entry name" value="RRM_1"/>
    <property type="match status" value="1"/>
</dbReference>
<dbReference type="InterPro" id="IPR012677">
    <property type="entry name" value="Nucleotide-bd_a/b_plait_sf"/>
</dbReference>
<evidence type="ECO:0000256" key="2">
    <source>
        <dbReference type="PROSITE-ProRule" id="PRU00176"/>
    </source>
</evidence>
<feature type="domain" description="RRM" evidence="4">
    <location>
        <begin position="212"/>
        <end position="288"/>
    </location>
</feature>
<feature type="compositionally biased region" description="Basic and acidic residues" evidence="3">
    <location>
        <begin position="362"/>
        <end position="380"/>
    </location>
</feature>
<evidence type="ECO:0000256" key="1">
    <source>
        <dbReference type="ARBA" id="ARBA00022884"/>
    </source>
</evidence>
<reference evidence="5 6" key="1">
    <citation type="journal article" date="2014" name="Curr. Biol.">
        <title>The genome of the clonal raider ant Cerapachys biroi.</title>
        <authorList>
            <person name="Oxley P.R."/>
            <person name="Ji L."/>
            <person name="Fetter-Pruneda I."/>
            <person name="McKenzie S.K."/>
            <person name="Li C."/>
            <person name="Hu H."/>
            <person name="Zhang G."/>
            <person name="Kronauer D.J."/>
        </authorList>
    </citation>
    <scope>NUCLEOTIDE SEQUENCE [LARGE SCALE GENOMIC DNA]</scope>
</reference>
<organism evidence="5 6">
    <name type="scientific">Ooceraea biroi</name>
    <name type="common">Clonal raider ant</name>
    <name type="synonym">Cerapachys biroi</name>
    <dbReference type="NCBI Taxonomy" id="2015173"/>
    <lineage>
        <taxon>Eukaryota</taxon>
        <taxon>Metazoa</taxon>
        <taxon>Ecdysozoa</taxon>
        <taxon>Arthropoda</taxon>
        <taxon>Hexapoda</taxon>
        <taxon>Insecta</taxon>
        <taxon>Pterygota</taxon>
        <taxon>Neoptera</taxon>
        <taxon>Endopterygota</taxon>
        <taxon>Hymenoptera</taxon>
        <taxon>Apocrita</taxon>
        <taxon>Aculeata</taxon>
        <taxon>Formicoidea</taxon>
        <taxon>Formicidae</taxon>
        <taxon>Dorylinae</taxon>
        <taxon>Ooceraea</taxon>
    </lineage>
</organism>
<sequence>MKTKVDKKGKKRSLSETSLPAKSDQKPKYAVKSKNSPKKPKLADTARNGKLAYKTKERALKKIAGPLEKQARRAKQENSAAKSSKQEMKTHAKGETKLETKLELLKQKQARRALTKEKRKQKVYTDLSVEQMKSRIEAIRGREVLTKTAKKKLAILKRKLKAMGFPLEEDAVEQNEKKVASQKESGKMVKNKNKKAAGSPNDQKKKDGEKGLVLYVQNLPADITEDEIKELFLTKVDTVTNIKIKSNRKTSAASAFVELSSRADCVKGLSLSDTLVEGKKITVQYSLSPPAFGDTAKLGVQKQKLQSKKAKNEPEEDDSDLIEDEGDDDEDESDMEEEEAEFMDMNDSEEESDDDEDDDDEKVAHGKESNKKMKTKKEAARPLTVAAVKKLKGKFVGGVQKGKDQRKKGSKMVGQKRNKIGRNY</sequence>
<feature type="compositionally biased region" description="Basic residues" evidence="3">
    <location>
        <begin position="29"/>
        <end position="40"/>
    </location>
</feature>
<feature type="region of interest" description="Disordered" evidence="3">
    <location>
        <begin position="1"/>
        <end position="100"/>
    </location>
</feature>
<proteinExistence type="predicted"/>
<dbReference type="SUPFAM" id="SSF54928">
    <property type="entry name" value="RNA-binding domain, RBD"/>
    <property type="match status" value="1"/>
</dbReference>
<feature type="region of interest" description="Disordered" evidence="3">
    <location>
        <begin position="292"/>
        <end position="380"/>
    </location>
</feature>
<evidence type="ECO:0000259" key="4">
    <source>
        <dbReference type="PROSITE" id="PS50102"/>
    </source>
</evidence>
<keyword evidence="6" id="KW-1185">Reference proteome</keyword>
<dbReference type="InterPro" id="IPR000504">
    <property type="entry name" value="RRM_dom"/>
</dbReference>
<dbReference type="GO" id="GO:0003723">
    <property type="term" value="F:RNA binding"/>
    <property type="evidence" value="ECO:0007669"/>
    <property type="project" value="UniProtKB-UniRule"/>
</dbReference>
<dbReference type="OrthoDB" id="167718at2759"/>
<dbReference type="PROSITE" id="PS50102">
    <property type="entry name" value="RRM"/>
    <property type="match status" value="1"/>
</dbReference>
<feature type="compositionally biased region" description="Acidic residues" evidence="3">
    <location>
        <begin position="314"/>
        <end position="361"/>
    </location>
</feature>
<feature type="region of interest" description="Disordered" evidence="3">
    <location>
        <begin position="168"/>
        <end position="210"/>
    </location>
</feature>
<dbReference type="STRING" id="2015173.A0A026WRA7"/>
<feature type="compositionally biased region" description="Basic residues" evidence="3">
    <location>
        <begin position="404"/>
        <end position="424"/>
    </location>
</feature>
<dbReference type="EMBL" id="KK107144">
    <property type="protein sequence ID" value="EZA57604.1"/>
    <property type="molecule type" value="Genomic_DNA"/>
</dbReference>
<dbReference type="Proteomes" id="UP000053097">
    <property type="component" value="Unassembled WGS sequence"/>
</dbReference>
<dbReference type="InterPro" id="IPR035979">
    <property type="entry name" value="RBD_domain_sf"/>
</dbReference>
<accession>A0A026WRA7</accession>
<evidence type="ECO:0000313" key="5">
    <source>
        <dbReference type="EMBL" id="EZA57604.1"/>
    </source>
</evidence>
<dbReference type="Gene3D" id="3.30.70.330">
    <property type="match status" value="1"/>
</dbReference>
<evidence type="ECO:0000256" key="3">
    <source>
        <dbReference type="SAM" id="MobiDB-lite"/>
    </source>
</evidence>
<dbReference type="SMART" id="SM00360">
    <property type="entry name" value="RRM"/>
    <property type="match status" value="1"/>
</dbReference>
<dbReference type="CDD" id="cd00590">
    <property type="entry name" value="RRM_SF"/>
    <property type="match status" value="1"/>
</dbReference>
<feature type="compositionally biased region" description="Basic and acidic residues" evidence="3">
    <location>
        <begin position="84"/>
        <end position="100"/>
    </location>
</feature>
<keyword evidence="1 2" id="KW-0694">RNA-binding</keyword>
<dbReference type="AlphaFoldDB" id="A0A026WRA7"/>
<protein>
    <recommendedName>
        <fullName evidence="4">RRM domain-containing protein</fullName>
    </recommendedName>
</protein>
<gene>
    <name evidence="5" type="ORF">X777_02144</name>
</gene>
<feature type="compositionally biased region" description="Basic and acidic residues" evidence="3">
    <location>
        <begin position="174"/>
        <end position="187"/>
    </location>
</feature>
<name>A0A026WRA7_OOCBI</name>
<feature type="region of interest" description="Disordered" evidence="3">
    <location>
        <begin position="396"/>
        <end position="424"/>
    </location>
</feature>